<dbReference type="Proteomes" id="UP000179179">
    <property type="component" value="Unassembled WGS sequence"/>
</dbReference>
<reference evidence="2 3" key="1">
    <citation type="journal article" date="2016" name="Genome Biol. Evol.">
        <title>Draft genome sequence of an aflatoxigenic Aspergillus species, A. bombycis.</title>
        <authorList>
            <person name="Moore G.G."/>
            <person name="Mack B.M."/>
            <person name="Beltz S.B."/>
            <person name="Gilbert M.K."/>
        </authorList>
    </citation>
    <scope>NUCLEOTIDE SEQUENCE [LARGE SCALE GENOMIC DNA]</scope>
    <source>
        <strain evidence="3">NRRL 26010</strain>
    </source>
</reference>
<feature type="transmembrane region" description="Helical" evidence="1">
    <location>
        <begin position="227"/>
        <end position="245"/>
    </location>
</feature>
<gene>
    <name evidence="2" type="ORF">ABOM_001876</name>
</gene>
<name>A0A1F8AD28_9EURO</name>
<evidence type="ECO:0000313" key="3">
    <source>
        <dbReference type="Proteomes" id="UP000179179"/>
    </source>
</evidence>
<keyword evidence="1" id="KW-0812">Transmembrane</keyword>
<keyword evidence="1" id="KW-1133">Transmembrane helix</keyword>
<evidence type="ECO:0008006" key="4">
    <source>
        <dbReference type="Google" id="ProtNLM"/>
    </source>
</evidence>
<organism evidence="2 3">
    <name type="scientific">Aspergillus bombycis</name>
    <dbReference type="NCBI Taxonomy" id="109264"/>
    <lineage>
        <taxon>Eukaryota</taxon>
        <taxon>Fungi</taxon>
        <taxon>Dikarya</taxon>
        <taxon>Ascomycota</taxon>
        <taxon>Pezizomycotina</taxon>
        <taxon>Eurotiomycetes</taxon>
        <taxon>Eurotiomycetidae</taxon>
        <taxon>Eurotiales</taxon>
        <taxon>Aspergillaceae</taxon>
        <taxon>Aspergillus</taxon>
    </lineage>
</organism>
<evidence type="ECO:0000256" key="1">
    <source>
        <dbReference type="SAM" id="Phobius"/>
    </source>
</evidence>
<keyword evidence="3" id="KW-1185">Reference proteome</keyword>
<dbReference type="GeneID" id="34445266"/>
<dbReference type="EMBL" id="LYCR01000007">
    <property type="protein sequence ID" value="OGM49650.1"/>
    <property type="molecule type" value="Genomic_DNA"/>
</dbReference>
<sequence>MGDPFSITTGAFGAISLGITVCGGIIKYCSALEGADEEVNRIAQKAERMQKTMGLLRKLLQDSAPLIERDYADNCHQMVGIIQAGIDNLQATVTRCWGEPQGASPGRQTMRQTAKKALYPFRQKALGSVNSALDSLQLELSTALHMAQTQILNASTAIILARNLDTHMNMEQSFASLEKKLDNQNLACPLSGHHRHCSTSATGRTHAPTSCSYRRSIDNTRNAAKRFSLVCMFFGLSVSASVSIFKEPRGLRLAPHITFRATVPFDSPAFALVDKLSLIDFRSTPQSVVELVGTITTQLHQLYDEGKARPSDINPNGRSVLHKLCMLNRHFVWFSEARSQYNQLLSYFTCSHLLAERDRWGFTPLDWLMWKNMAPYMLDVHDHSLEIDQVCQGIPTKMLQCGVVGEFVARFIGALSRDKRLVYMIEECLDISEFAWALLSKSQPALESALESTPSCMYTRIGDGSPLLLAATWPEGLRFLLSKAKHSISDLHHALSIAIQHSNRVSVHLLLQADMPLPVWVLDKETSVVVQDLLIAEVIKRRAELREIAESALTTNDLARLKLTKGQLPDGNAASLCRVSGQNITSSP</sequence>
<keyword evidence="1" id="KW-0472">Membrane</keyword>
<dbReference type="RefSeq" id="XP_022393367.1">
    <property type="nucleotide sequence ID" value="XM_022529006.1"/>
</dbReference>
<evidence type="ECO:0000313" key="2">
    <source>
        <dbReference type="EMBL" id="OGM49650.1"/>
    </source>
</evidence>
<comment type="caution">
    <text evidence="2">The sequence shown here is derived from an EMBL/GenBank/DDBJ whole genome shotgun (WGS) entry which is preliminary data.</text>
</comment>
<accession>A0A1F8AD28</accession>
<dbReference type="AlphaFoldDB" id="A0A1F8AD28"/>
<protein>
    <recommendedName>
        <fullName evidence="4">Fungal N-terminal domain-containing protein</fullName>
    </recommendedName>
</protein>
<dbReference type="OrthoDB" id="4494559at2759"/>
<proteinExistence type="predicted"/>